<gene>
    <name evidence="1" type="ORF">PIB30_013230</name>
</gene>
<evidence type="ECO:0000313" key="2">
    <source>
        <dbReference type="Proteomes" id="UP001341840"/>
    </source>
</evidence>
<reference evidence="1 2" key="1">
    <citation type="journal article" date="2023" name="Plants (Basel)">
        <title>Bridging the Gap: Combining Genomics and Transcriptomics Approaches to Understand Stylosanthes scabra, an Orphan Legume from the Brazilian Caatinga.</title>
        <authorList>
            <person name="Ferreira-Neto J.R.C."/>
            <person name="da Silva M.D."/>
            <person name="Binneck E."/>
            <person name="de Melo N.F."/>
            <person name="da Silva R.H."/>
            <person name="de Melo A.L.T.M."/>
            <person name="Pandolfi V."/>
            <person name="Bustamante F.O."/>
            <person name="Brasileiro-Vidal A.C."/>
            <person name="Benko-Iseppon A.M."/>
        </authorList>
    </citation>
    <scope>NUCLEOTIDE SEQUENCE [LARGE SCALE GENOMIC DNA]</scope>
    <source>
        <tissue evidence="1">Leaves</tissue>
    </source>
</reference>
<sequence>MRKKEAEKSIHQLLKVINFIYKDSGGLTSQSRDCSLAQNHLQKENCSFANEEFNYTNIYQTGLSEVNVALEFVVNTHHSSTMTNDILTSSEVVTYSFNMDDTI</sequence>
<name>A0ABU6R6I6_9FABA</name>
<protein>
    <submittedName>
        <fullName evidence="1">Uncharacterized protein</fullName>
    </submittedName>
</protein>
<proteinExistence type="predicted"/>
<dbReference type="Proteomes" id="UP001341840">
    <property type="component" value="Unassembled WGS sequence"/>
</dbReference>
<keyword evidence="2" id="KW-1185">Reference proteome</keyword>
<evidence type="ECO:0000313" key="1">
    <source>
        <dbReference type="EMBL" id="MED6119591.1"/>
    </source>
</evidence>
<comment type="caution">
    <text evidence="1">The sequence shown here is derived from an EMBL/GenBank/DDBJ whole genome shotgun (WGS) entry which is preliminary data.</text>
</comment>
<dbReference type="EMBL" id="JASCZI010030242">
    <property type="protein sequence ID" value="MED6119591.1"/>
    <property type="molecule type" value="Genomic_DNA"/>
</dbReference>
<organism evidence="1 2">
    <name type="scientific">Stylosanthes scabra</name>
    <dbReference type="NCBI Taxonomy" id="79078"/>
    <lineage>
        <taxon>Eukaryota</taxon>
        <taxon>Viridiplantae</taxon>
        <taxon>Streptophyta</taxon>
        <taxon>Embryophyta</taxon>
        <taxon>Tracheophyta</taxon>
        <taxon>Spermatophyta</taxon>
        <taxon>Magnoliopsida</taxon>
        <taxon>eudicotyledons</taxon>
        <taxon>Gunneridae</taxon>
        <taxon>Pentapetalae</taxon>
        <taxon>rosids</taxon>
        <taxon>fabids</taxon>
        <taxon>Fabales</taxon>
        <taxon>Fabaceae</taxon>
        <taxon>Papilionoideae</taxon>
        <taxon>50 kb inversion clade</taxon>
        <taxon>dalbergioids sensu lato</taxon>
        <taxon>Dalbergieae</taxon>
        <taxon>Pterocarpus clade</taxon>
        <taxon>Stylosanthes</taxon>
    </lineage>
</organism>
<accession>A0ABU6R6I6</accession>